<dbReference type="EMBL" id="JPRH01000011">
    <property type="protein sequence ID" value="KFF10368.1"/>
    <property type="molecule type" value="Genomic_DNA"/>
</dbReference>
<sequence length="304" mass="35752">MNFEPKFVESLTLTVLFRIAISKNNTLKMIDKIHIGQRANINVKHTPNSEVIIYEDHRTILNVLFAKKLNKEIEFPVNIILFDNHDDFCKPNESALAIINRFNENEPSIRDFWIFTEFDLRVLDDDWIKAGMELDLIKNVFLFNATETSLGFLSRYETTKFGTKKLYNLGYIWDAISNKGCLNDIIKDDEFGEFWEDFGWVNENGEFYFDPSSKFIVDFDLDCFSTEILDKRLAIPDEILDEKLTSSYPRDSHSFYSSQELIKEMIEKSEITTICFENQFCGGFTEVFKIFNYINKTFFENKIK</sequence>
<comment type="caution">
    <text evidence="1">The sequence shown here is derived from an EMBL/GenBank/DDBJ whole genome shotgun (WGS) entry which is preliminary data.</text>
</comment>
<dbReference type="eggNOG" id="ENOG502ZCYZ">
    <property type="taxonomic scope" value="Bacteria"/>
</dbReference>
<evidence type="ECO:0000313" key="1">
    <source>
        <dbReference type="EMBL" id="KFF10368.1"/>
    </source>
</evidence>
<dbReference type="AlphaFoldDB" id="A0A086A104"/>
<gene>
    <name evidence="1" type="ORF">IW15_20275</name>
</gene>
<protein>
    <submittedName>
        <fullName evidence="1">Uncharacterized protein</fullName>
    </submittedName>
</protein>
<organism evidence="1 2">
    <name type="scientific">Chryseobacterium soli</name>
    <dbReference type="NCBI Taxonomy" id="445961"/>
    <lineage>
        <taxon>Bacteria</taxon>
        <taxon>Pseudomonadati</taxon>
        <taxon>Bacteroidota</taxon>
        <taxon>Flavobacteriia</taxon>
        <taxon>Flavobacteriales</taxon>
        <taxon>Weeksellaceae</taxon>
        <taxon>Chryseobacterium group</taxon>
        <taxon>Chryseobacterium</taxon>
    </lineage>
</organism>
<evidence type="ECO:0000313" key="2">
    <source>
        <dbReference type="Proteomes" id="UP000028705"/>
    </source>
</evidence>
<dbReference type="STRING" id="445961.IW15_20275"/>
<reference evidence="1 2" key="1">
    <citation type="submission" date="2014-07" db="EMBL/GenBank/DDBJ databases">
        <title>Genome of Chryseobacterium soli DSM 19298.</title>
        <authorList>
            <person name="Stropko S.J."/>
            <person name="Pipes S.E."/>
            <person name="Newman J."/>
        </authorList>
    </citation>
    <scope>NUCLEOTIDE SEQUENCE [LARGE SCALE GENOMIC DNA]</scope>
    <source>
        <strain evidence="1 2">DSM 19298</strain>
    </source>
</reference>
<name>A0A086A104_9FLAO</name>
<keyword evidence="2" id="KW-1185">Reference proteome</keyword>
<accession>A0A086A104</accession>
<proteinExistence type="predicted"/>
<dbReference type="Proteomes" id="UP000028705">
    <property type="component" value="Unassembled WGS sequence"/>
</dbReference>